<dbReference type="InterPro" id="IPR051936">
    <property type="entry name" value="Heme-iron_electron_transfer"/>
</dbReference>
<evidence type="ECO:0000256" key="8">
    <source>
        <dbReference type="ARBA" id="ARBA00023136"/>
    </source>
</evidence>
<keyword evidence="12" id="KW-1185">Reference proteome</keyword>
<dbReference type="InterPro" id="IPR023234">
    <property type="entry name" value="NarG-like_domain"/>
</dbReference>
<feature type="transmembrane region" description="Helical" evidence="9">
    <location>
        <begin position="178"/>
        <end position="201"/>
    </location>
</feature>
<evidence type="ECO:0000256" key="3">
    <source>
        <dbReference type="ARBA" id="ARBA00022475"/>
    </source>
</evidence>
<organism evidence="11 12">
    <name type="scientific">Nocardia transvalensis</name>
    <dbReference type="NCBI Taxonomy" id="37333"/>
    <lineage>
        <taxon>Bacteria</taxon>
        <taxon>Bacillati</taxon>
        <taxon>Actinomycetota</taxon>
        <taxon>Actinomycetes</taxon>
        <taxon>Mycobacteriales</taxon>
        <taxon>Nocardiaceae</taxon>
        <taxon>Nocardia</taxon>
    </lineage>
</organism>
<accession>A0A7W9PAQ5</accession>
<evidence type="ECO:0000256" key="6">
    <source>
        <dbReference type="ARBA" id="ARBA00022989"/>
    </source>
</evidence>
<dbReference type="EC" id="1.7.99.4" evidence="11"/>
<feature type="transmembrane region" description="Helical" evidence="9">
    <location>
        <begin position="120"/>
        <end position="137"/>
    </location>
</feature>
<dbReference type="RefSeq" id="WP_157185622.1">
    <property type="nucleotide sequence ID" value="NZ_JACHIT010000001.1"/>
</dbReference>
<dbReference type="Proteomes" id="UP000540412">
    <property type="component" value="Unassembled WGS sequence"/>
</dbReference>
<dbReference type="AlphaFoldDB" id="A0A7W9PAQ5"/>
<evidence type="ECO:0000256" key="5">
    <source>
        <dbReference type="ARBA" id="ARBA00022982"/>
    </source>
</evidence>
<dbReference type="GO" id="GO:0020037">
    <property type="term" value="F:heme binding"/>
    <property type="evidence" value="ECO:0007669"/>
    <property type="project" value="TreeGrafter"/>
</dbReference>
<evidence type="ECO:0000259" key="10">
    <source>
        <dbReference type="Pfam" id="PF02665"/>
    </source>
</evidence>
<reference evidence="11 12" key="1">
    <citation type="submission" date="2020-08" db="EMBL/GenBank/DDBJ databases">
        <title>Sequencing the genomes of 1000 actinobacteria strains.</title>
        <authorList>
            <person name="Klenk H.-P."/>
        </authorList>
    </citation>
    <scope>NUCLEOTIDE SEQUENCE [LARGE SCALE GENOMIC DNA]</scope>
    <source>
        <strain evidence="11 12">DSM 43582</strain>
    </source>
</reference>
<dbReference type="GO" id="GO:0008940">
    <property type="term" value="F:nitrate reductase activity"/>
    <property type="evidence" value="ECO:0007669"/>
    <property type="project" value="TreeGrafter"/>
</dbReference>
<dbReference type="PANTHER" id="PTHR30598:SF3">
    <property type="entry name" value="RESPIRATORY NITRATE REDUCTASE 1 GAMMA CHAIN"/>
    <property type="match status" value="1"/>
</dbReference>
<dbReference type="EMBL" id="JACHIT010000001">
    <property type="protein sequence ID" value="MBB5912531.1"/>
    <property type="molecule type" value="Genomic_DNA"/>
</dbReference>
<protein>
    <submittedName>
        <fullName evidence="11">Nitrate reductase gamma subunit</fullName>
        <ecNumber evidence="11">1.7.99.4</ecNumber>
    </submittedName>
</protein>
<keyword evidence="7 11" id="KW-0560">Oxidoreductase</keyword>
<dbReference type="GO" id="GO:0009055">
    <property type="term" value="F:electron transfer activity"/>
    <property type="evidence" value="ECO:0007669"/>
    <property type="project" value="TreeGrafter"/>
</dbReference>
<feature type="transmembrane region" description="Helical" evidence="9">
    <location>
        <begin position="79"/>
        <end position="108"/>
    </location>
</feature>
<dbReference type="SUPFAM" id="SSF103501">
    <property type="entry name" value="Respiratory nitrate reductase 1 gamma chain"/>
    <property type="match status" value="1"/>
</dbReference>
<comment type="subcellular location">
    <subcellularLocation>
        <location evidence="1">Cell membrane</location>
        <topology evidence="1">Multi-pass membrane protein</topology>
    </subcellularLocation>
</comment>
<dbReference type="InterPro" id="IPR036197">
    <property type="entry name" value="NarG-like_sf"/>
</dbReference>
<feature type="domain" description="NarG-like" evidence="10">
    <location>
        <begin position="3"/>
        <end position="213"/>
    </location>
</feature>
<evidence type="ECO:0000313" key="12">
    <source>
        <dbReference type="Proteomes" id="UP000540412"/>
    </source>
</evidence>
<dbReference type="Gene3D" id="1.20.950.20">
    <property type="entry name" value="Transmembrane di-heme cytochromes, Chain C"/>
    <property type="match status" value="1"/>
</dbReference>
<gene>
    <name evidence="11" type="ORF">BJY24_001398</name>
</gene>
<dbReference type="PANTHER" id="PTHR30598">
    <property type="entry name" value="NITRATE REDUCTASE PRIVATE CHAPERONE, REDOX ENZYME MATURATION PROTEIN REMP FAMILY"/>
    <property type="match status" value="1"/>
</dbReference>
<proteinExistence type="predicted"/>
<name>A0A7W9PAQ5_9NOCA</name>
<evidence type="ECO:0000256" key="7">
    <source>
        <dbReference type="ARBA" id="ARBA00023002"/>
    </source>
</evidence>
<feature type="transmembrane region" description="Helical" evidence="9">
    <location>
        <begin position="6"/>
        <end position="24"/>
    </location>
</feature>
<feature type="transmembrane region" description="Helical" evidence="9">
    <location>
        <begin position="45"/>
        <end position="67"/>
    </location>
</feature>
<keyword evidence="6 9" id="KW-1133">Transmembrane helix</keyword>
<dbReference type="GO" id="GO:0005886">
    <property type="term" value="C:plasma membrane"/>
    <property type="evidence" value="ECO:0007669"/>
    <property type="project" value="UniProtKB-SubCell"/>
</dbReference>
<keyword evidence="2" id="KW-0813">Transport</keyword>
<evidence type="ECO:0000256" key="9">
    <source>
        <dbReference type="SAM" id="Phobius"/>
    </source>
</evidence>
<dbReference type="Pfam" id="PF02665">
    <property type="entry name" value="Nitrate_red_gam"/>
    <property type="match status" value="1"/>
</dbReference>
<evidence type="ECO:0000256" key="1">
    <source>
        <dbReference type="ARBA" id="ARBA00004651"/>
    </source>
</evidence>
<keyword evidence="3" id="KW-1003">Cell membrane</keyword>
<comment type="caution">
    <text evidence="11">The sequence shown here is derived from an EMBL/GenBank/DDBJ whole genome shotgun (WGS) entry which is preliminary data.</text>
</comment>
<sequence>MTVLLWIVLPYCAFVSFVVGNLWRYRHDRFRPESCGPDADRVERYGAFAFRLGAGLLLSVRVTDVIASGPSHHPPGPLAALMAVVEVIALPTAAAGAVLLFLPTMLAGTRRAPVTPVDRVTLPLLIAIVLSGVAVRFDPNPADDHYMAAATLFAWARSLFSAHPSAEFMTGAAAPYQIRGLSLVILLGIWPYTRLAGIFAGPVVRWTSRRRVVLTPRLASEPFPCRSR</sequence>
<keyword evidence="5" id="KW-0249">Electron transport</keyword>
<evidence type="ECO:0000256" key="2">
    <source>
        <dbReference type="ARBA" id="ARBA00022448"/>
    </source>
</evidence>
<evidence type="ECO:0000313" key="11">
    <source>
        <dbReference type="EMBL" id="MBB5912531.1"/>
    </source>
</evidence>
<evidence type="ECO:0000256" key="4">
    <source>
        <dbReference type="ARBA" id="ARBA00022692"/>
    </source>
</evidence>
<keyword evidence="8 9" id="KW-0472">Membrane</keyword>
<keyword evidence="4 9" id="KW-0812">Transmembrane</keyword>
<dbReference type="GO" id="GO:0019645">
    <property type="term" value="P:anaerobic electron transport chain"/>
    <property type="evidence" value="ECO:0007669"/>
    <property type="project" value="TreeGrafter"/>
</dbReference>